<gene>
    <name evidence="8" type="ORF">DZF91_00750</name>
</gene>
<dbReference type="SUPFAM" id="SSF53613">
    <property type="entry name" value="Ribokinase-like"/>
    <property type="match status" value="1"/>
</dbReference>
<evidence type="ECO:0000256" key="3">
    <source>
        <dbReference type="ARBA" id="ARBA00022741"/>
    </source>
</evidence>
<dbReference type="Gene3D" id="3.40.1190.20">
    <property type="match status" value="1"/>
</dbReference>
<proteinExistence type="inferred from homology"/>
<keyword evidence="2 6" id="KW-0808">Transferase</keyword>
<evidence type="ECO:0000259" key="7">
    <source>
        <dbReference type="Pfam" id="PF00294"/>
    </source>
</evidence>
<dbReference type="OrthoDB" id="9801219at2"/>
<reference evidence="8 9" key="1">
    <citation type="submission" date="2018-08" db="EMBL/GenBank/DDBJ databases">
        <title>Actinomadura jelena sp. nov., a novel Actinomycete isolated from soil in Chad.</title>
        <authorList>
            <person name="Shi L."/>
        </authorList>
    </citation>
    <scope>NUCLEOTIDE SEQUENCE [LARGE SCALE GENOMIC DNA]</scope>
    <source>
        <strain evidence="8 9">NEAU-G17</strain>
    </source>
</reference>
<evidence type="ECO:0000256" key="2">
    <source>
        <dbReference type="ARBA" id="ARBA00022679"/>
    </source>
</evidence>
<dbReference type="InterPro" id="IPR029056">
    <property type="entry name" value="Ribokinase-like"/>
</dbReference>
<evidence type="ECO:0000256" key="5">
    <source>
        <dbReference type="ARBA" id="ARBA00022840"/>
    </source>
</evidence>
<evidence type="ECO:0000256" key="6">
    <source>
        <dbReference type="PIRNR" id="PIRNR000535"/>
    </source>
</evidence>
<protein>
    <submittedName>
        <fullName evidence="8">1-phosphofructokinase</fullName>
    </submittedName>
</protein>
<feature type="domain" description="Carbohydrate kinase PfkB" evidence="7">
    <location>
        <begin position="17"/>
        <end position="302"/>
    </location>
</feature>
<comment type="similarity">
    <text evidence="1">Belongs to the carbohydrate kinase PfkB family.</text>
</comment>
<dbReference type="AlphaFoldDB" id="A0A372JU76"/>
<evidence type="ECO:0000313" key="9">
    <source>
        <dbReference type="Proteomes" id="UP000261811"/>
    </source>
</evidence>
<dbReference type="Proteomes" id="UP000261811">
    <property type="component" value="Unassembled WGS sequence"/>
</dbReference>
<keyword evidence="5" id="KW-0067">ATP-binding</keyword>
<dbReference type="InterPro" id="IPR011611">
    <property type="entry name" value="PfkB_dom"/>
</dbReference>
<dbReference type="CDD" id="cd01164">
    <property type="entry name" value="FruK_PfkB_like"/>
    <property type="match status" value="1"/>
</dbReference>
<keyword evidence="4 8" id="KW-0418">Kinase</keyword>
<dbReference type="PIRSF" id="PIRSF000535">
    <property type="entry name" value="1PFK/6PFK/LacC"/>
    <property type="match status" value="1"/>
</dbReference>
<evidence type="ECO:0000256" key="4">
    <source>
        <dbReference type="ARBA" id="ARBA00022777"/>
    </source>
</evidence>
<accession>A0A372JU76</accession>
<evidence type="ECO:0000313" key="8">
    <source>
        <dbReference type="EMBL" id="RFU43520.1"/>
    </source>
</evidence>
<name>A0A372JU76_9ACTN</name>
<dbReference type="GO" id="GO:0008443">
    <property type="term" value="F:phosphofructokinase activity"/>
    <property type="evidence" value="ECO:0007669"/>
    <property type="project" value="TreeGrafter"/>
</dbReference>
<sequence>MILTVTPNAALDVTYEVDAWERGGSHRVRTVRQRAGGKGLNVARIAAALGCDVTATGLLGGVVGELIRDDLEQAGLTHDFAAVSGTSRRTLTVVETGSGEATVLNEAGPHVRPDEWSAFLERFDTLAASAAVVVLSGSLPPGVPEDAYAELARRVTGQVVLDADGMTLTKGVQGRPDVVKPNAEELRRATVAAVAEPVAGAGEAKGGRPMLAEVVGRAEALRVAGAGNVLVSLGADGMLAVTGEGVQWAAPPEAVVGNPTGAGDAAVAATARALTLGLPWDELLRDAVALSAAAVAAPLAGDFDPDLYVRLLPEIVIEGLSCPS</sequence>
<dbReference type="Pfam" id="PF00294">
    <property type="entry name" value="PfkB"/>
    <property type="match status" value="1"/>
</dbReference>
<comment type="caution">
    <text evidence="8">The sequence shown here is derived from an EMBL/GenBank/DDBJ whole genome shotgun (WGS) entry which is preliminary data.</text>
</comment>
<dbReference type="EMBL" id="QURH01000011">
    <property type="protein sequence ID" value="RFU43520.1"/>
    <property type="molecule type" value="Genomic_DNA"/>
</dbReference>
<dbReference type="PANTHER" id="PTHR46566">
    <property type="entry name" value="1-PHOSPHOFRUCTOKINASE-RELATED"/>
    <property type="match status" value="1"/>
</dbReference>
<dbReference type="GO" id="GO:0005829">
    <property type="term" value="C:cytosol"/>
    <property type="evidence" value="ECO:0007669"/>
    <property type="project" value="TreeGrafter"/>
</dbReference>
<evidence type="ECO:0000256" key="1">
    <source>
        <dbReference type="ARBA" id="ARBA00010688"/>
    </source>
</evidence>
<dbReference type="NCBIfam" id="TIGR03168">
    <property type="entry name" value="1-PFK"/>
    <property type="match status" value="1"/>
</dbReference>
<dbReference type="PANTHER" id="PTHR46566:SF5">
    <property type="entry name" value="1-PHOSPHOFRUCTOKINASE"/>
    <property type="match status" value="1"/>
</dbReference>
<keyword evidence="3" id="KW-0547">Nucleotide-binding</keyword>
<organism evidence="8 9">
    <name type="scientific">Actinomadura logoneensis</name>
    <dbReference type="NCBI Taxonomy" id="2293572"/>
    <lineage>
        <taxon>Bacteria</taxon>
        <taxon>Bacillati</taxon>
        <taxon>Actinomycetota</taxon>
        <taxon>Actinomycetes</taxon>
        <taxon>Streptosporangiales</taxon>
        <taxon>Thermomonosporaceae</taxon>
        <taxon>Actinomadura</taxon>
    </lineage>
</organism>
<dbReference type="GO" id="GO:0005524">
    <property type="term" value="F:ATP binding"/>
    <property type="evidence" value="ECO:0007669"/>
    <property type="project" value="UniProtKB-KW"/>
</dbReference>
<keyword evidence="9" id="KW-1185">Reference proteome</keyword>
<dbReference type="InterPro" id="IPR017583">
    <property type="entry name" value="Tagatose/fructose_Pkinase"/>
</dbReference>